<dbReference type="EMBL" id="LASD01000013">
    <property type="protein sequence ID" value="KKL32122.1"/>
    <property type="molecule type" value="Genomic_DNA"/>
</dbReference>
<comment type="caution">
    <text evidence="1">The sequence shown here is derived from an EMBL/GenBank/DDBJ whole genome shotgun (WGS) entry which is preliminary data.</text>
</comment>
<dbReference type="Proteomes" id="UP000034400">
    <property type="component" value="Unassembled WGS sequence"/>
</dbReference>
<sequence length="78" mass="8303">MPCADAVPALAASTRCGARQQATASVPAGNALMLLRLGIERIRHRTADRFGLADSIPMVAAVTFVSRGVVALMMRERH</sequence>
<accession>A0ABD4AJR1</accession>
<evidence type="ECO:0000313" key="2">
    <source>
        <dbReference type="Proteomes" id="UP000034400"/>
    </source>
</evidence>
<reference evidence="1 2" key="1">
    <citation type="submission" date="2015-03" db="EMBL/GenBank/DDBJ databases">
        <title>Draft genome sequences of the Burkholderia contaminans strains LMG 23361 and FFH2055 and Burkholderia cenocepacia K56-2.</title>
        <authorList>
            <person name="Bloodworth R.A."/>
            <person name="Selin C."/>
            <person name="Lopez De Volder M.A."/>
            <person name="Degrossi J."/>
            <person name="Drevinek P."/>
            <person name="Galanternik L."/>
            <person name="Cardona S.T."/>
        </authorList>
    </citation>
    <scope>NUCLEOTIDE SEQUENCE [LARGE SCALE GENOMIC DNA]</scope>
    <source>
        <strain evidence="1 2">LMG 23361</strain>
    </source>
</reference>
<organism evidence="1 2">
    <name type="scientific">Burkholderia contaminans LMG 23361</name>
    <dbReference type="NCBI Taxonomy" id="1334628"/>
    <lineage>
        <taxon>Bacteria</taxon>
        <taxon>Pseudomonadati</taxon>
        <taxon>Pseudomonadota</taxon>
        <taxon>Betaproteobacteria</taxon>
        <taxon>Burkholderiales</taxon>
        <taxon>Burkholderiaceae</taxon>
        <taxon>Burkholderia</taxon>
        <taxon>Burkholderia cepacia complex</taxon>
    </lineage>
</organism>
<proteinExistence type="predicted"/>
<name>A0ABD4AJR1_9BURK</name>
<evidence type="ECO:0000313" key="1">
    <source>
        <dbReference type="EMBL" id="KKL32122.1"/>
    </source>
</evidence>
<dbReference type="AlphaFoldDB" id="A0ABD4AJR1"/>
<gene>
    <name evidence="1" type="ORF">WR31_30925</name>
</gene>
<protein>
    <submittedName>
        <fullName evidence="1">Uncharacterized protein</fullName>
    </submittedName>
</protein>